<reference evidence="3" key="1">
    <citation type="submission" date="2021-05" db="EMBL/GenBank/DDBJ databases">
        <title>Complete genome sequence of the cellulolytic planctomycete Telmatocola sphagniphila SP2T and characterization of the first cellulase from planctomycetes.</title>
        <authorList>
            <person name="Rakitin A.L."/>
            <person name="Beletsky A.V."/>
            <person name="Naumoff D.G."/>
            <person name="Kulichevskaya I.S."/>
            <person name="Mardanov A.V."/>
            <person name="Ravin N.V."/>
            <person name="Dedysh S.N."/>
        </authorList>
    </citation>
    <scope>NUCLEOTIDE SEQUENCE</scope>
    <source>
        <strain evidence="3">SP2T</strain>
    </source>
</reference>
<dbReference type="EMBL" id="CP074694">
    <property type="protein sequence ID" value="QVL33305.1"/>
    <property type="molecule type" value="Genomic_DNA"/>
</dbReference>
<keyword evidence="4" id="KW-1185">Reference proteome</keyword>
<gene>
    <name evidence="3" type="ORF">KIH39_05160</name>
</gene>
<dbReference type="AlphaFoldDB" id="A0A8E6BAB4"/>
<evidence type="ECO:0000256" key="2">
    <source>
        <dbReference type="SAM" id="SignalP"/>
    </source>
</evidence>
<feature type="chain" id="PRO_5034383792" evidence="2">
    <location>
        <begin position="21"/>
        <end position="280"/>
    </location>
</feature>
<keyword evidence="2" id="KW-0732">Signal</keyword>
<evidence type="ECO:0000313" key="3">
    <source>
        <dbReference type="EMBL" id="QVL33305.1"/>
    </source>
</evidence>
<sequence length="280" mass="31444">MLRFILLGLVFFPVASTVSAQTPASFKYKIGDEYQFKIEQLTQIEDTNIDENTKKPVTNKLQSKLSVLKHWKVRDVLKDGSGVMELSISRMRLERSNGKDAPTVFDSEKPDPANPSNEAEFKKFINQTLAVVVVNPKGIVTEVKETKQTSAKGFQIDLPFKIMLPEKEMAMGATWKRDFEIELPPPAGTGEKYKASQKCEYTGDANQMQKIHLSTSIADFPTGIDAIPLLKYLAEGDVYFHNQSGRYIGCRLVGRKIVENYQGEGTRYAYESSLSEDLAK</sequence>
<protein>
    <submittedName>
        <fullName evidence="3">Uncharacterized protein</fullName>
    </submittedName>
</protein>
<accession>A0A8E6BAB4</accession>
<evidence type="ECO:0000313" key="4">
    <source>
        <dbReference type="Proteomes" id="UP000676194"/>
    </source>
</evidence>
<name>A0A8E6BAB4_9BACT</name>
<dbReference type="KEGG" id="tsph:KIH39_05160"/>
<dbReference type="RefSeq" id="WP_213498195.1">
    <property type="nucleotide sequence ID" value="NZ_CP074694.1"/>
</dbReference>
<proteinExistence type="predicted"/>
<dbReference type="Proteomes" id="UP000676194">
    <property type="component" value="Chromosome"/>
</dbReference>
<feature type="signal peptide" evidence="2">
    <location>
        <begin position="1"/>
        <end position="20"/>
    </location>
</feature>
<organism evidence="3 4">
    <name type="scientific">Telmatocola sphagniphila</name>
    <dbReference type="NCBI Taxonomy" id="1123043"/>
    <lineage>
        <taxon>Bacteria</taxon>
        <taxon>Pseudomonadati</taxon>
        <taxon>Planctomycetota</taxon>
        <taxon>Planctomycetia</taxon>
        <taxon>Gemmatales</taxon>
        <taxon>Gemmataceae</taxon>
    </lineage>
</organism>
<evidence type="ECO:0000256" key="1">
    <source>
        <dbReference type="SAM" id="MobiDB-lite"/>
    </source>
</evidence>
<feature type="region of interest" description="Disordered" evidence="1">
    <location>
        <begin position="97"/>
        <end position="118"/>
    </location>
</feature>